<gene>
    <name evidence="5" type="ORF">ITP53_50755</name>
</gene>
<dbReference type="GO" id="GO:1901982">
    <property type="term" value="F:maltose binding"/>
    <property type="evidence" value="ECO:0007669"/>
    <property type="project" value="TreeGrafter"/>
</dbReference>
<feature type="signal peptide" evidence="4">
    <location>
        <begin position="1"/>
        <end position="24"/>
    </location>
</feature>
<dbReference type="RefSeq" id="WP_195902675.1">
    <property type="nucleotide sequence ID" value="NZ_JADOGI010000322.1"/>
</dbReference>
<accession>A0A931AKW9</accession>
<keyword evidence="3 4" id="KW-0732">Signal</keyword>
<evidence type="ECO:0000256" key="4">
    <source>
        <dbReference type="SAM" id="SignalP"/>
    </source>
</evidence>
<dbReference type="GO" id="GO:0055052">
    <property type="term" value="C:ATP-binding cassette (ABC) transporter complex, substrate-binding subunit-containing"/>
    <property type="evidence" value="ECO:0007669"/>
    <property type="project" value="TreeGrafter"/>
</dbReference>
<dbReference type="EMBL" id="JADOGI010000322">
    <property type="protein sequence ID" value="MBF8193828.1"/>
    <property type="molecule type" value="Genomic_DNA"/>
</dbReference>
<feature type="chain" id="PRO_5039679028" evidence="4">
    <location>
        <begin position="25"/>
        <end position="414"/>
    </location>
</feature>
<evidence type="ECO:0000313" key="5">
    <source>
        <dbReference type="EMBL" id="MBF8193828.1"/>
    </source>
</evidence>
<proteinExistence type="inferred from homology"/>
<dbReference type="GO" id="GO:0042956">
    <property type="term" value="P:maltodextrin transmembrane transport"/>
    <property type="evidence" value="ECO:0007669"/>
    <property type="project" value="TreeGrafter"/>
</dbReference>
<evidence type="ECO:0000256" key="3">
    <source>
        <dbReference type="ARBA" id="ARBA00022729"/>
    </source>
</evidence>
<keyword evidence="6" id="KW-1185">Reference proteome</keyword>
<name>A0A931AKW9_9ACTN</name>
<keyword evidence="2" id="KW-0813">Transport</keyword>
<comment type="similarity">
    <text evidence="1">Belongs to the bacterial solute-binding protein 1 family.</text>
</comment>
<dbReference type="InterPro" id="IPR006059">
    <property type="entry name" value="SBP"/>
</dbReference>
<dbReference type="Proteomes" id="UP000605361">
    <property type="component" value="Unassembled WGS sequence"/>
</dbReference>
<dbReference type="AlphaFoldDB" id="A0A931AKW9"/>
<dbReference type="PANTHER" id="PTHR30061:SF50">
    <property type="entry name" value="MALTOSE_MALTODEXTRIN-BINDING PERIPLASMIC PROTEIN"/>
    <property type="match status" value="1"/>
</dbReference>
<dbReference type="SUPFAM" id="SSF53850">
    <property type="entry name" value="Periplasmic binding protein-like II"/>
    <property type="match status" value="1"/>
</dbReference>
<comment type="caution">
    <text evidence="5">The sequence shown here is derived from an EMBL/GenBank/DDBJ whole genome shotgun (WGS) entry which is preliminary data.</text>
</comment>
<evidence type="ECO:0000313" key="6">
    <source>
        <dbReference type="Proteomes" id="UP000605361"/>
    </source>
</evidence>
<dbReference type="Gene3D" id="3.40.190.10">
    <property type="entry name" value="Periplasmic binding protein-like II"/>
    <property type="match status" value="1"/>
</dbReference>
<dbReference type="PROSITE" id="PS51257">
    <property type="entry name" value="PROKAR_LIPOPROTEIN"/>
    <property type="match status" value="1"/>
</dbReference>
<dbReference type="Pfam" id="PF13416">
    <property type="entry name" value="SBP_bac_8"/>
    <property type="match status" value="1"/>
</dbReference>
<dbReference type="PANTHER" id="PTHR30061">
    <property type="entry name" value="MALTOSE-BINDING PERIPLASMIC PROTEIN"/>
    <property type="match status" value="1"/>
</dbReference>
<dbReference type="GO" id="GO:0015768">
    <property type="term" value="P:maltose transport"/>
    <property type="evidence" value="ECO:0007669"/>
    <property type="project" value="TreeGrafter"/>
</dbReference>
<evidence type="ECO:0000256" key="1">
    <source>
        <dbReference type="ARBA" id="ARBA00008520"/>
    </source>
</evidence>
<evidence type="ECO:0000256" key="2">
    <source>
        <dbReference type="ARBA" id="ARBA00022448"/>
    </source>
</evidence>
<organism evidence="5 6">
    <name type="scientific">Nonomuraea cypriaca</name>
    <dbReference type="NCBI Taxonomy" id="1187855"/>
    <lineage>
        <taxon>Bacteria</taxon>
        <taxon>Bacillati</taxon>
        <taxon>Actinomycetota</taxon>
        <taxon>Actinomycetes</taxon>
        <taxon>Streptosporangiales</taxon>
        <taxon>Streptosporangiaceae</taxon>
        <taxon>Nonomuraea</taxon>
    </lineage>
</organism>
<reference evidence="5" key="1">
    <citation type="submission" date="2020-11" db="EMBL/GenBank/DDBJ databases">
        <title>Whole-genome analyses of Nonomuraea sp. K274.</title>
        <authorList>
            <person name="Veyisoglu A."/>
        </authorList>
    </citation>
    <scope>NUCLEOTIDE SEQUENCE</scope>
    <source>
        <strain evidence="5">K274</strain>
    </source>
</reference>
<sequence length="414" mass="44164">MKKRTSTAALAGCVSLLAVTGCSSGFGGGDTAQEDGGKQNLTVLIASSGTAETQAVEKATAGYEKKSGNEVTVQTAKDMNQQLGQAFAGGSPPDVFYVNSDQFANYASGGSLYPYGDEIENVEDFPETLRRSFTYDGKLTCVPKDAAALALAINTKLWQDAGLTEKDYPKSWDELESVAKKLTKGTVTGLVTSEEYQRLGAFMKEAGGWITNADQTKMTADSQQNTEALAFVKKGLQNGWWKWAKDVDSLNAGEAFGQGKAAMTIEGSWLAGQLQHDFPTTDYKVVGMPEGPAGKGNLAFTTCWGVAQKSTHRAAAVDLVQHLAATEQQAAMGEGFGAIPARESAADEYFGKHPDREPWTPIGEGIQGPVTIKGMDKVLSQFNSDLLSLKTADPKKILSDLQRNGEPVIQESTE</sequence>
<protein>
    <submittedName>
        <fullName evidence="5">Extracellular solute-binding protein</fullName>
    </submittedName>
</protein>